<dbReference type="AlphaFoldDB" id="A0A9P5P4K8"/>
<evidence type="ECO:0000313" key="3">
    <source>
        <dbReference type="Proteomes" id="UP000772434"/>
    </source>
</evidence>
<gene>
    <name evidence="2" type="ORF">BDP27DRAFT_1524110</name>
</gene>
<name>A0A9P5P4K8_9AGAR</name>
<comment type="caution">
    <text evidence="2">The sequence shown here is derived from an EMBL/GenBank/DDBJ whole genome shotgun (WGS) entry which is preliminary data.</text>
</comment>
<feature type="chain" id="PRO_5040363693" description="Protein kinase domain-containing protein" evidence="1">
    <location>
        <begin position="23"/>
        <end position="242"/>
    </location>
</feature>
<keyword evidence="1" id="KW-0732">Signal</keyword>
<protein>
    <recommendedName>
        <fullName evidence="4">Protein kinase domain-containing protein</fullName>
    </recommendedName>
</protein>
<dbReference type="SUPFAM" id="SSF56112">
    <property type="entry name" value="Protein kinase-like (PK-like)"/>
    <property type="match status" value="1"/>
</dbReference>
<evidence type="ECO:0000313" key="2">
    <source>
        <dbReference type="EMBL" id="KAF9039402.1"/>
    </source>
</evidence>
<keyword evidence="3" id="KW-1185">Reference proteome</keyword>
<reference evidence="2" key="1">
    <citation type="submission" date="2020-11" db="EMBL/GenBank/DDBJ databases">
        <authorList>
            <consortium name="DOE Joint Genome Institute"/>
            <person name="Ahrendt S."/>
            <person name="Riley R."/>
            <person name="Andreopoulos W."/>
            <person name="Labutti K."/>
            <person name="Pangilinan J."/>
            <person name="Ruiz-Duenas F.J."/>
            <person name="Barrasa J.M."/>
            <person name="Sanchez-Garcia M."/>
            <person name="Camarero S."/>
            <person name="Miyauchi S."/>
            <person name="Serrano A."/>
            <person name="Linde D."/>
            <person name="Babiker R."/>
            <person name="Drula E."/>
            <person name="Ayuso-Fernandez I."/>
            <person name="Pacheco R."/>
            <person name="Padilla G."/>
            <person name="Ferreira P."/>
            <person name="Barriuso J."/>
            <person name="Kellner H."/>
            <person name="Castanera R."/>
            <person name="Alfaro M."/>
            <person name="Ramirez L."/>
            <person name="Pisabarro A.G."/>
            <person name="Kuo A."/>
            <person name="Tritt A."/>
            <person name="Lipzen A."/>
            <person name="He G."/>
            <person name="Yan M."/>
            <person name="Ng V."/>
            <person name="Cullen D."/>
            <person name="Martin F."/>
            <person name="Rosso M.-N."/>
            <person name="Henrissat B."/>
            <person name="Hibbett D."/>
            <person name="Martinez A.T."/>
            <person name="Grigoriev I.V."/>
        </authorList>
    </citation>
    <scope>NUCLEOTIDE SEQUENCE</scope>
    <source>
        <strain evidence="2">AH 40177</strain>
    </source>
</reference>
<dbReference type="OrthoDB" id="3063145at2759"/>
<proteinExistence type="predicted"/>
<dbReference type="InterPro" id="IPR011009">
    <property type="entry name" value="Kinase-like_dom_sf"/>
</dbReference>
<dbReference type="EMBL" id="JADNRY010000573">
    <property type="protein sequence ID" value="KAF9039402.1"/>
    <property type="molecule type" value="Genomic_DNA"/>
</dbReference>
<dbReference type="Proteomes" id="UP000772434">
    <property type="component" value="Unassembled WGS sequence"/>
</dbReference>
<evidence type="ECO:0000256" key="1">
    <source>
        <dbReference type="SAM" id="SignalP"/>
    </source>
</evidence>
<sequence>MRFLSIQLSFFALLTILPAIYAAPCQYADCSLQRRDGTSLTGTTLIVDSKDVVIGPRITDKKNHSCPVYHLNSWDSKIKEEKKPGYVIKILLQAPVDPKELPREIEALRLLEQFVAAGPVVMGNQKRDAIVMHEAQGRTLRSLWAYRPGEIVEIRKRWLSAVAEKAARIAKNHKMYHADLNDGNLTLVKIVINMDAETEADRVPLIDWGWYYKPGESLGPYGYTEDFEVIKETLEEHWNLRV</sequence>
<feature type="signal peptide" evidence="1">
    <location>
        <begin position="1"/>
        <end position="22"/>
    </location>
</feature>
<organism evidence="2 3">
    <name type="scientific">Rhodocollybia butyracea</name>
    <dbReference type="NCBI Taxonomy" id="206335"/>
    <lineage>
        <taxon>Eukaryota</taxon>
        <taxon>Fungi</taxon>
        <taxon>Dikarya</taxon>
        <taxon>Basidiomycota</taxon>
        <taxon>Agaricomycotina</taxon>
        <taxon>Agaricomycetes</taxon>
        <taxon>Agaricomycetidae</taxon>
        <taxon>Agaricales</taxon>
        <taxon>Marasmiineae</taxon>
        <taxon>Omphalotaceae</taxon>
        <taxon>Rhodocollybia</taxon>
    </lineage>
</organism>
<accession>A0A9P5P4K8</accession>
<evidence type="ECO:0008006" key="4">
    <source>
        <dbReference type="Google" id="ProtNLM"/>
    </source>
</evidence>